<accession>A6KJH8</accession>
<dbReference type="EMBL" id="CH474057">
    <property type="protein sequence ID" value="EDL86381.1"/>
    <property type="molecule type" value="Genomic_DNA"/>
</dbReference>
<evidence type="ECO:0000313" key="1">
    <source>
        <dbReference type="EMBL" id="EDL86381.1"/>
    </source>
</evidence>
<organism evidence="1 2">
    <name type="scientific">Rattus norvegicus</name>
    <name type="common">Rat</name>
    <dbReference type="NCBI Taxonomy" id="10116"/>
    <lineage>
        <taxon>Eukaryota</taxon>
        <taxon>Metazoa</taxon>
        <taxon>Chordata</taxon>
        <taxon>Craniata</taxon>
        <taxon>Vertebrata</taxon>
        <taxon>Euteleostomi</taxon>
        <taxon>Mammalia</taxon>
        <taxon>Eutheria</taxon>
        <taxon>Euarchontoglires</taxon>
        <taxon>Glires</taxon>
        <taxon>Rodentia</taxon>
        <taxon>Myomorpha</taxon>
        <taxon>Muroidea</taxon>
        <taxon>Muridae</taxon>
        <taxon>Murinae</taxon>
        <taxon>Rattus</taxon>
    </lineage>
</organism>
<reference evidence="2" key="1">
    <citation type="submission" date="2005-09" db="EMBL/GenBank/DDBJ databases">
        <authorList>
            <person name="Mural R.J."/>
            <person name="Li P.W."/>
            <person name="Adams M.D."/>
            <person name="Amanatides P.G."/>
            <person name="Baden-Tillson H."/>
            <person name="Barnstead M."/>
            <person name="Chin S.H."/>
            <person name="Dew I."/>
            <person name="Evans C.A."/>
            <person name="Ferriera S."/>
            <person name="Flanigan M."/>
            <person name="Fosler C."/>
            <person name="Glodek A."/>
            <person name="Gu Z."/>
            <person name="Holt R.A."/>
            <person name="Jennings D."/>
            <person name="Kraft C.L."/>
            <person name="Lu F."/>
            <person name="Nguyen T."/>
            <person name="Nusskern D.R."/>
            <person name="Pfannkoch C.M."/>
            <person name="Sitter C."/>
            <person name="Sutton G.G."/>
            <person name="Venter J.C."/>
            <person name="Wang Z."/>
            <person name="Woodage T."/>
            <person name="Zheng X.H."/>
            <person name="Zhong F."/>
        </authorList>
    </citation>
    <scope>NUCLEOTIDE SEQUENCE [LARGE SCALE GENOMIC DNA]</scope>
    <source>
        <strain>BN</strain>
        <strain evidence="2">Sprague-Dawley</strain>
    </source>
</reference>
<protein>
    <submittedName>
        <fullName evidence="1">RCG56734</fullName>
    </submittedName>
</protein>
<gene>
    <name evidence="1" type="ORF">rCG_56734</name>
</gene>
<proteinExistence type="predicted"/>
<dbReference type="AlphaFoldDB" id="A6KJH8"/>
<evidence type="ECO:0000313" key="2">
    <source>
        <dbReference type="Proteomes" id="UP000234681"/>
    </source>
</evidence>
<sequence>MCHLCAWCRWDFQHLSTSGILFGLRKLALTRLVLTSSTLSAYFYLSITAIKYLNCTECFQMGEKKLHVYLASGEIFTKGLKVSCKYSSAFGEGKHTVSYRLAV</sequence>
<dbReference type="Proteomes" id="UP000234681">
    <property type="component" value="Chromosome 4"/>
</dbReference>
<name>A6KJH8_RAT</name>